<dbReference type="SUPFAM" id="SSF52540">
    <property type="entry name" value="P-loop containing nucleoside triphosphate hydrolases"/>
    <property type="match status" value="1"/>
</dbReference>
<comment type="function">
    <text evidence="9">Plays a role in the reduction of telomerase activity during differentiation of embryonic stem cells by binding to the core promoter of TERT and controlling its down-regulation.</text>
</comment>
<feature type="compositionally biased region" description="Gly residues" evidence="13">
    <location>
        <begin position="250"/>
        <end position="340"/>
    </location>
</feature>
<dbReference type="InterPro" id="IPR027417">
    <property type="entry name" value="P-loop_NTPase"/>
</dbReference>
<feature type="compositionally biased region" description="Basic and acidic residues" evidence="13">
    <location>
        <begin position="20"/>
        <end position="33"/>
    </location>
</feature>
<feature type="domain" description="YLPM1-like spectrin repeat" evidence="14">
    <location>
        <begin position="101"/>
        <end position="216"/>
    </location>
</feature>
<keyword evidence="7" id="KW-0804">Transcription</keyword>
<keyword evidence="3" id="KW-0678">Repressor</keyword>
<dbReference type="InParanoid" id="G3P8N4"/>
<keyword evidence="4" id="KW-1017">Isopeptide bond</keyword>
<evidence type="ECO:0000256" key="12">
    <source>
        <dbReference type="ARBA" id="ARBA00083294"/>
    </source>
</evidence>
<feature type="region of interest" description="Disordered" evidence="13">
    <location>
        <begin position="1"/>
        <end position="83"/>
    </location>
</feature>
<dbReference type="PANTHER" id="PTHR13413:SF0">
    <property type="entry name" value="YLP MOTIF-CONTAINING PROTEIN 1"/>
    <property type="match status" value="1"/>
</dbReference>
<evidence type="ECO:0000256" key="13">
    <source>
        <dbReference type="SAM" id="MobiDB-lite"/>
    </source>
</evidence>
<evidence type="ECO:0000256" key="10">
    <source>
        <dbReference type="ARBA" id="ARBA00065932"/>
    </source>
</evidence>
<dbReference type="Bgee" id="ENSGACG00000010546">
    <property type="expression patterns" value="Expressed in diencephalon and 13 other cell types or tissues"/>
</dbReference>
<name>G3P8N4_GASAC</name>
<feature type="region of interest" description="Disordered" evidence="13">
    <location>
        <begin position="488"/>
        <end position="655"/>
    </location>
</feature>
<feature type="compositionally biased region" description="Pro residues" evidence="13">
    <location>
        <begin position="621"/>
        <end position="633"/>
    </location>
</feature>
<sequence length="959" mass="108983">FTQEQQQQWYKQHLQNLQKLKQEKARQNQREGDGPLPPPPCGKAAPPPPSEPQKGAPPPPPPKEEPPAPPPPPDEVPQDPEEAARLQQLQAAAAQWQKVQQQRAGLQYQALMQQHEKLQHILEKYQQLIQQPVNLQSMSAEVQLRHFETQRQLFTPLFQDWDHSFVLWYEQFKTYPHKDQLQDYERQWKQWQEQMNATNAHLQERVATLTAMVPFPSSQFSPPMLRGGPPMLRGGPPMLRGGLPMLRGGPPMGRGGPPMGRGGPPMGRGGPPMGRGGPPMGRGGPPMGRGGPPVGRGGPPMGRGGPPMGRGGPPMGRGGPPMGRGGPPMGRGGPPMGRGGPMDRYWEDPESTEYSEEGYPYWGETRPPMRGMRPPFPPGRGRPPPGHPGFMHQGRGRPPHPAHGPMDHELLDHGMEIDDTENGSNAAWTRSPQPSKSAQTAVPKPVSWDTKPAATDYQPSLSKPSMIPKTVDYGHGHGMSTVERIAYGERIVLRPDPTPSDRGYEKEPLGPRDPYSRDPYYDRRLDPYMDRREYSRERELYREKLQPEYERDRYERERYRERDLRARSRSDSRDREEHYGRPGYDRPPYERTGLDRSAPERYGHSSSPYDRRIYPEDRGPPTAPSLPPPPQPAPRVERKPEIKNIDDILKPPGRSSRPERIVIIMRGLPGSGKGHVAKLIRDKEVECGGAPPRVLVLDDYFMTEVEKVEKDPDTGRRVKNKVLEYEYEPEMEDTYRNSMLKTFKKTLDDGFFPFIILDTINDRVKHFDQFWSAAKTKGFEVYLAEITTDAQTCAKRNVHGRSLKDILKMSNNWEPSPRHMVRLDVRSLLQDAAIEEVRSLRTDGSCNIKMPFSGYIPKSKWEMDTSEAKLDKLDGLGSGGKRKREDMEHLEDYLQLPDDYATRMSEPGKKRVRWADLEEQKEADRKRAIGFVVGQTDWERITDESGQLAQKALNRTKYF</sequence>
<dbReference type="GO" id="GO:0016607">
    <property type="term" value="C:nuclear speck"/>
    <property type="evidence" value="ECO:0007669"/>
    <property type="project" value="UniProtKB-SubCell"/>
</dbReference>
<keyword evidence="5" id="KW-0832">Ubl conjugation</keyword>
<feature type="compositionally biased region" description="Pro residues" evidence="13">
    <location>
        <begin position="374"/>
        <end position="387"/>
    </location>
</feature>
<dbReference type="eggNOG" id="KOG2400">
    <property type="taxonomic scope" value="Eukaryota"/>
</dbReference>
<reference evidence="15" key="3">
    <citation type="submission" date="2025-09" db="UniProtKB">
        <authorList>
            <consortium name="Ensembl"/>
        </authorList>
    </citation>
    <scope>IDENTIFICATION</scope>
</reference>
<dbReference type="FunCoup" id="G3P8N4">
    <property type="interactions" value="917"/>
</dbReference>
<feature type="region of interest" description="Disordered" evidence="13">
    <location>
        <begin position="249"/>
        <end position="469"/>
    </location>
</feature>
<keyword evidence="2" id="KW-0488">Methylation</keyword>
<comment type="subunit">
    <text evidence="10">Interacts with PPP1CA and NCOA5. Forms a complex with ILF2, ILF3, KHDRBS1, RBMX, NCOA5 and PPP1CA.</text>
</comment>
<reference evidence="15 16" key="1">
    <citation type="journal article" date="2021" name="G3 (Bethesda)">
        <title>Improved contiguity of the threespine stickleback genome using long-read sequencing.</title>
        <authorList>
            <person name="Nath S."/>
            <person name="Shaw D.E."/>
            <person name="White M.A."/>
        </authorList>
    </citation>
    <scope>NUCLEOTIDE SEQUENCE [LARGE SCALE GENOMIC DNA]</scope>
    <source>
        <strain evidence="15 16">Lake Benthic</strain>
    </source>
</reference>
<feature type="compositionally biased region" description="Basic and acidic residues" evidence="13">
    <location>
        <begin position="405"/>
        <end position="416"/>
    </location>
</feature>
<dbReference type="Ensembl" id="ENSGACT00000013983.2">
    <property type="protein sequence ID" value="ENSGACP00000013958.2"/>
    <property type="gene ID" value="ENSGACG00000010546.2"/>
</dbReference>
<evidence type="ECO:0000256" key="5">
    <source>
        <dbReference type="ARBA" id="ARBA00022843"/>
    </source>
</evidence>
<evidence type="ECO:0000256" key="1">
    <source>
        <dbReference type="ARBA" id="ARBA00004324"/>
    </source>
</evidence>
<dbReference type="Proteomes" id="UP000007635">
    <property type="component" value="Chromosome XVIII"/>
</dbReference>
<feature type="compositionally biased region" description="Polar residues" evidence="13">
    <location>
        <begin position="422"/>
        <end position="440"/>
    </location>
</feature>
<proteinExistence type="predicted"/>
<dbReference type="GeneTree" id="ENSGT00440000039837"/>
<feature type="compositionally biased region" description="Basic and acidic residues" evidence="13">
    <location>
        <begin position="502"/>
        <end position="619"/>
    </location>
</feature>
<evidence type="ECO:0000313" key="16">
    <source>
        <dbReference type="Proteomes" id="UP000007635"/>
    </source>
</evidence>
<dbReference type="AlphaFoldDB" id="G3P8N4"/>
<keyword evidence="8" id="KW-0539">Nucleus</keyword>
<dbReference type="PANTHER" id="PTHR13413">
    <property type="entry name" value="YLP MOTIF CONTAINING PROTEIN NUCLEAR PROTEIN ZAP"/>
    <property type="match status" value="1"/>
</dbReference>
<evidence type="ECO:0000256" key="11">
    <source>
        <dbReference type="ARBA" id="ARBA00068971"/>
    </source>
</evidence>
<dbReference type="InterPro" id="IPR026314">
    <property type="entry name" value="YLP_motif_con_p1"/>
</dbReference>
<evidence type="ECO:0000256" key="2">
    <source>
        <dbReference type="ARBA" id="ARBA00022481"/>
    </source>
</evidence>
<evidence type="ECO:0000313" key="15">
    <source>
        <dbReference type="Ensembl" id="ENSGACP00000013958.2"/>
    </source>
</evidence>
<feature type="compositionally biased region" description="Polar residues" evidence="13">
    <location>
        <begin position="1"/>
        <end position="10"/>
    </location>
</feature>
<dbReference type="FunFam" id="3.40.50.300:FF:000399">
    <property type="entry name" value="YLP motif containing 1"/>
    <property type="match status" value="1"/>
</dbReference>
<dbReference type="InterPro" id="IPR058903">
    <property type="entry name" value="Spectrin_YLPM1-like"/>
</dbReference>
<dbReference type="Gene3D" id="3.40.50.300">
    <property type="entry name" value="P-loop containing nucleotide triphosphate hydrolases"/>
    <property type="match status" value="1"/>
</dbReference>
<comment type="subcellular location">
    <subcellularLocation>
        <location evidence="1">Nucleus speckle</location>
    </subcellularLocation>
</comment>
<evidence type="ECO:0000256" key="9">
    <source>
        <dbReference type="ARBA" id="ARBA00058677"/>
    </source>
</evidence>
<dbReference type="Pfam" id="PF26583">
    <property type="entry name" value="Spectrin_YLPM1"/>
    <property type="match status" value="1"/>
</dbReference>
<reference evidence="15" key="2">
    <citation type="submission" date="2025-08" db="UniProtKB">
        <authorList>
            <consortium name="Ensembl"/>
        </authorList>
    </citation>
    <scope>IDENTIFICATION</scope>
</reference>
<evidence type="ECO:0000256" key="8">
    <source>
        <dbReference type="ARBA" id="ARBA00023242"/>
    </source>
</evidence>
<dbReference type="STRING" id="69293.ENSGACP00000013958"/>
<evidence type="ECO:0000256" key="6">
    <source>
        <dbReference type="ARBA" id="ARBA00023015"/>
    </source>
</evidence>
<accession>G3P8N4</accession>
<evidence type="ECO:0000256" key="7">
    <source>
        <dbReference type="ARBA" id="ARBA00023163"/>
    </source>
</evidence>
<evidence type="ECO:0000259" key="14">
    <source>
        <dbReference type="Pfam" id="PF26583"/>
    </source>
</evidence>
<protein>
    <recommendedName>
        <fullName evidence="11">YLP motif-containing protein 1</fullName>
    </recommendedName>
    <alternativeName>
        <fullName evidence="12">Nuclear protein ZAP3</fullName>
    </alternativeName>
</protein>
<dbReference type="GO" id="GO:0032204">
    <property type="term" value="P:regulation of telomere maintenance"/>
    <property type="evidence" value="ECO:0007669"/>
    <property type="project" value="TreeGrafter"/>
</dbReference>
<dbReference type="Pfam" id="PF13671">
    <property type="entry name" value="AAA_33"/>
    <property type="match status" value="1"/>
</dbReference>
<dbReference type="eggNOG" id="KOG3294">
    <property type="taxonomic scope" value="Eukaryota"/>
</dbReference>
<keyword evidence="6" id="KW-0805">Transcription regulation</keyword>
<organism evidence="15 16">
    <name type="scientific">Gasterosteus aculeatus aculeatus</name>
    <name type="common">three-spined stickleback</name>
    <dbReference type="NCBI Taxonomy" id="481459"/>
    <lineage>
        <taxon>Eukaryota</taxon>
        <taxon>Metazoa</taxon>
        <taxon>Chordata</taxon>
        <taxon>Craniata</taxon>
        <taxon>Vertebrata</taxon>
        <taxon>Euteleostomi</taxon>
        <taxon>Actinopterygii</taxon>
        <taxon>Neopterygii</taxon>
        <taxon>Teleostei</taxon>
        <taxon>Neoteleostei</taxon>
        <taxon>Acanthomorphata</taxon>
        <taxon>Eupercaria</taxon>
        <taxon>Perciformes</taxon>
        <taxon>Cottioidei</taxon>
        <taxon>Gasterosteales</taxon>
        <taxon>Gasterosteidae</taxon>
        <taxon>Gasterosteus</taxon>
    </lineage>
</organism>
<evidence type="ECO:0000256" key="4">
    <source>
        <dbReference type="ARBA" id="ARBA00022499"/>
    </source>
</evidence>
<dbReference type="OMA" id="WESAPVH"/>
<feature type="compositionally biased region" description="Pro residues" evidence="13">
    <location>
        <begin position="35"/>
        <end position="75"/>
    </location>
</feature>
<feature type="compositionally biased region" description="Basic and acidic residues" evidence="13">
    <location>
        <begin position="635"/>
        <end position="649"/>
    </location>
</feature>
<evidence type="ECO:0000256" key="3">
    <source>
        <dbReference type="ARBA" id="ARBA00022491"/>
    </source>
</evidence>
<keyword evidence="16" id="KW-1185">Reference proteome</keyword>